<dbReference type="Proteomes" id="UP000464455">
    <property type="component" value="Segment"/>
</dbReference>
<organism evidence="3 4">
    <name type="scientific">Flavobacterium phage vB_FspS_lillamy9-2</name>
    <dbReference type="NCBI Taxonomy" id="2686252"/>
    <lineage>
        <taxon>Viruses</taxon>
        <taxon>Duplodnaviria</taxon>
        <taxon>Heunggongvirae</taxon>
        <taxon>Uroviricota</taxon>
        <taxon>Caudoviricetes</taxon>
        <taxon>Lillamyvirus</taxon>
        <taxon>Lillamyvirus lillamy</taxon>
    </lineage>
</organism>
<reference evidence="3 4" key="1">
    <citation type="journal article" date="2020" name="Viruses">
        <title>Diversity and Host Interactions Among Virulent and Temperate Baltic Sea Flavobacterium Phages.</title>
        <authorList>
            <person name="Nilsson E."/>
            <person name="Bayfield O.W."/>
            <person name="Lundin D."/>
            <person name="Antson A.A."/>
            <person name="Holmfeldt K."/>
        </authorList>
    </citation>
    <scope>NUCLEOTIDE SEQUENCE [LARGE SCALE GENOMIC DNA]</scope>
</reference>
<name>A0A6B9LAS0_9CAUD</name>
<evidence type="ECO:0000259" key="2">
    <source>
        <dbReference type="Pfam" id="PF05065"/>
    </source>
</evidence>
<dbReference type="InterPro" id="IPR054612">
    <property type="entry name" value="Phage_capsid-like_C"/>
</dbReference>
<evidence type="ECO:0000313" key="3">
    <source>
        <dbReference type="EMBL" id="QHB39157.1"/>
    </source>
</evidence>
<feature type="coiled-coil region" evidence="1">
    <location>
        <begin position="18"/>
        <end position="64"/>
    </location>
</feature>
<dbReference type="Gene3D" id="3.30.2320.10">
    <property type="entry name" value="hypothetical protein PF0899 domain"/>
    <property type="match status" value="1"/>
</dbReference>
<accession>A0A6B9LAS0</accession>
<evidence type="ECO:0000256" key="1">
    <source>
        <dbReference type="SAM" id="Coils"/>
    </source>
</evidence>
<gene>
    <name evidence="3" type="ORF">lillamy92_gp056</name>
</gene>
<sequence>MEEIIKELGTKIDAMKNESVSKTELDALKEELKAIEKMATTDQVETLKGNLDELAEKLVEMQKGEKVEKTLLDEVIENKEKINALAKGDKKVEVELKALSNRASIANNTEAVRLSGIGQLGVKLRALYDFFPKVQVGNGNHNGTIAYIDWDEDTTVRAAAIVAEGATFPESTAKFAEYTKKLQKIGDTLPVTEEFMEDEVLASSELSKFININVNTVIDTKIAVGAGGASDIEGLYTASPAYTPVASGITDANIKDLVRKMRTAIVKTRGSKYAPNFVAANSETIDRYFLKKDGENNYMFDSETGTIAGLTIVEDNNLADNTLVVGDSRYGTIYEKGGVVLSEGFGDGQFVADMKTIKARVRMLFLIRNVDKTGFLKCTNITTALATLAS</sequence>
<dbReference type="EMBL" id="MN812213">
    <property type="protein sequence ID" value="QHB39157.1"/>
    <property type="molecule type" value="Genomic_DNA"/>
</dbReference>
<proteinExistence type="predicted"/>
<evidence type="ECO:0000313" key="4">
    <source>
        <dbReference type="Proteomes" id="UP000464455"/>
    </source>
</evidence>
<dbReference type="Pfam" id="PF05065">
    <property type="entry name" value="Phage_capsid"/>
    <property type="match status" value="1"/>
</dbReference>
<dbReference type="SUPFAM" id="SSF56563">
    <property type="entry name" value="Major capsid protein gp5"/>
    <property type="match status" value="1"/>
</dbReference>
<keyword evidence="1" id="KW-0175">Coiled coil</keyword>
<protein>
    <submittedName>
        <fullName evidence="3">Major capsid protein</fullName>
    </submittedName>
</protein>
<dbReference type="Gene3D" id="3.30.2400.10">
    <property type="entry name" value="Major capsid protein gp5"/>
    <property type="match status" value="1"/>
</dbReference>
<feature type="domain" description="Phage capsid-like C-terminal" evidence="2">
    <location>
        <begin position="138"/>
        <end position="362"/>
    </location>
</feature>